<keyword evidence="4" id="KW-1185">Reference proteome</keyword>
<proteinExistence type="predicted"/>
<dbReference type="AlphaFoldDB" id="A0A2K6BTD2"/>
<keyword evidence="1" id="KW-0493">Microtubule</keyword>
<dbReference type="Pfam" id="PF17681">
    <property type="entry name" value="GCP_N_terminal"/>
    <property type="match status" value="1"/>
</dbReference>
<dbReference type="Proteomes" id="UP000233120">
    <property type="component" value="Unassembled WGS sequence"/>
</dbReference>
<evidence type="ECO:0000313" key="3">
    <source>
        <dbReference type="Ensembl" id="ENSMNEP00000014670.1"/>
    </source>
</evidence>
<evidence type="ECO:0000259" key="2">
    <source>
        <dbReference type="Pfam" id="PF17681"/>
    </source>
</evidence>
<dbReference type="Ensembl" id="ENSMNET00000038874.1">
    <property type="protein sequence ID" value="ENSMNEP00000014670.1"/>
    <property type="gene ID" value="ENSMNEG00000031422.1"/>
</dbReference>
<name>A0A2K6BTD2_MACNE</name>
<organism evidence="3 4">
    <name type="scientific">Macaca nemestrina</name>
    <name type="common">Pig-tailed macaque</name>
    <dbReference type="NCBI Taxonomy" id="9545"/>
    <lineage>
        <taxon>Eukaryota</taxon>
        <taxon>Metazoa</taxon>
        <taxon>Chordata</taxon>
        <taxon>Craniata</taxon>
        <taxon>Vertebrata</taxon>
        <taxon>Euteleostomi</taxon>
        <taxon>Mammalia</taxon>
        <taxon>Eutheria</taxon>
        <taxon>Euarchontoglires</taxon>
        <taxon>Primates</taxon>
        <taxon>Haplorrhini</taxon>
        <taxon>Catarrhini</taxon>
        <taxon>Cercopithecidae</taxon>
        <taxon>Cercopithecinae</taxon>
        <taxon>Macaca</taxon>
    </lineage>
</organism>
<dbReference type="GeneTree" id="ENSGT00940000156677"/>
<evidence type="ECO:0000313" key="4">
    <source>
        <dbReference type="Proteomes" id="UP000233120"/>
    </source>
</evidence>
<dbReference type="Bgee" id="ENSMNEG00000031422">
    <property type="expression patterns" value="Expressed in temporal lobe and 12 other cell types or tissues"/>
</dbReference>
<protein>
    <submittedName>
        <fullName evidence="3">Tubulin gamma complex component 4</fullName>
    </submittedName>
</protein>
<evidence type="ECO:0000256" key="1">
    <source>
        <dbReference type="ARBA" id="ARBA00022701"/>
    </source>
</evidence>
<dbReference type="InterPro" id="IPR041470">
    <property type="entry name" value="GCP_N"/>
</dbReference>
<reference evidence="3" key="1">
    <citation type="submission" date="2025-08" db="UniProtKB">
        <authorList>
            <consortium name="Ensembl"/>
        </authorList>
    </citation>
    <scope>IDENTIFICATION</scope>
</reference>
<accession>A0A2K6BTD2</accession>
<sequence>MIHELLLALSGYPVYFHLNKRSGLQVSQDFPFLHPSETSVLNRLCRLGTDYIRFTEFIEQYTGHVQQQVVSGPELRSWLLFV</sequence>
<dbReference type="GO" id="GO:0005874">
    <property type="term" value="C:microtubule"/>
    <property type="evidence" value="ECO:0007669"/>
    <property type="project" value="UniProtKB-KW"/>
</dbReference>
<reference evidence="3" key="2">
    <citation type="submission" date="2025-09" db="UniProtKB">
        <authorList>
            <consortium name="Ensembl"/>
        </authorList>
    </citation>
    <scope>IDENTIFICATION</scope>
</reference>
<gene>
    <name evidence="3" type="primary">TUBGCP4</name>
</gene>
<feature type="domain" description="Gamma tubulin complex component protein N-terminal" evidence="2">
    <location>
        <begin position="2"/>
        <end position="68"/>
    </location>
</feature>